<gene>
    <name evidence="2" type="ORF">ERS021218_01921</name>
</gene>
<name>A0A0U0PQK2_STREE</name>
<feature type="transmembrane region" description="Helical" evidence="1">
    <location>
        <begin position="80"/>
        <end position="103"/>
    </location>
</feature>
<feature type="transmembrane region" description="Helical" evidence="1">
    <location>
        <begin position="29"/>
        <end position="47"/>
    </location>
</feature>
<feature type="transmembrane region" description="Helical" evidence="1">
    <location>
        <begin position="5"/>
        <end position="23"/>
    </location>
</feature>
<keyword evidence="1" id="KW-0812">Transmembrane</keyword>
<evidence type="ECO:0000313" key="2">
    <source>
        <dbReference type="EMBL" id="COR88754.1"/>
    </source>
</evidence>
<dbReference type="EMBL" id="CRVC01000030">
    <property type="protein sequence ID" value="COR88754.1"/>
    <property type="molecule type" value="Genomic_DNA"/>
</dbReference>
<proteinExistence type="predicted"/>
<reference evidence="2 3" key="1">
    <citation type="submission" date="2015-03" db="EMBL/GenBank/DDBJ databases">
        <authorList>
            <person name="Murphy D."/>
        </authorList>
    </citation>
    <scope>NUCLEOTIDE SEQUENCE [LARGE SCALE GENOMIC DNA]</scope>
    <source>
        <strain evidence="2 3">SMRU1708</strain>
    </source>
</reference>
<accession>A0A0U0PQK2</accession>
<dbReference type="AlphaFoldDB" id="A0A0U0PQK2"/>
<protein>
    <submittedName>
        <fullName evidence="2">Membrane protein</fullName>
    </submittedName>
</protein>
<keyword evidence="1" id="KW-0472">Membrane</keyword>
<evidence type="ECO:0000313" key="3">
    <source>
        <dbReference type="Proteomes" id="UP000046095"/>
    </source>
</evidence>
<evidence type="ECO:0000256" key="1">
    <source>
        <dbReference type="SAM" id="Phobius"/>
    </source>
</evidence>
<keyword evidence="1" id="KW-1133">Transmembrane helix</keyword>
<sequence length="285" mass="31987">MKRIVFELIFIATTWYIFLPPLNLTSWEFLFFLCGHLLVVAILFGFGKGINLVKTVHVRHGKAEAALNLEGFKINRLGKILLASIGGILLLAALVSLVTSSMFQAKNYANVVTVTEKDFTEFPKSDTSKVPILDRSTAEKIGDRYLGSLTDKVSQYVAADTYTQLTIDGKPYRVTPLEYADPIKWFNNQAKGIGEYIKVDMVTGNADLVDLKTPIKYSDSEYFNRDVKRHLRLKYPTKIFKTPSFEVDDEGNPFYVATVYQKQFGLAVPRPVSKSTTTASTRTVS</sequence>
<organism evidence="2 3">
    <name type="scientific">Streptococcus pneumoniae</name>
    <dbReference type="NCBI Taxonomy" id="1313"/>
    <lineage>
        <taxon>Bacteria</taxon>
        <taxon>Bacillati</taxon>
        <taxon>Bacillota</taxon>
        <taxon>Bacilli</taxon>
        <taxon>Lactobacillales</taxon>
        <taxon>Streptococcaceae</taxon>
        <taxon>Streptococcus</taxon>
    </lineage>
</organism>
<dbReference type="Proteomes" id="UP000046095">
    <property type="component" value="Unassembled WGS sequence"/>
</dbReference>